<evidence type="ECO:0000313" key="2">
    <source>
        <dbReference type="Proteomes" id="UP000828048"/>
    </source>
</evidence>
<accession>A0ACB7X784</accession>
<protein>
    <submittedName>
        <fullName evidence="1">Uncharacterized protein</fullName>
    </submittedName>
</protein>
<name>A0ACB7X784_9ERIC</name>
<dbReference type="Proteomes" id="UP000828048">
    <property type="component" value="Chromosome 6"/>
</dbReference>
<gene>
    <name evidence="1" type="ORF">Vadar_000443</name>
</gene>
<organism evidence="1 2">
    <name type="scientific">Vaccinium darrowii</name>
    <dbReference type="NCBI Taxonomy" id="229202"/>
    <lineage>
        <taxon>Eukaryota</taxon>
        <taxon>Viridiplantae</taxon>
        <taxon>Streptophyta</taxon>
        <taxon>Embryophyta</taxon>
        <taxon>Tracheophyta</taxon>
        <taxon>Spermatophyta</taxon>
        <taxon>Magnoliopsida</taxon>
        <taxon>eudicotyledons</taxon>
        <taxon>Gunneridae</taxon>
        <taxon>Pentapetalae</taxon>
        <taxon>asterids</taxon>
        <taxon>Ericales</taxon>
        <taxon>Ericaceae</taxon>
        <taxon>Vaccinioideae</taxon>
        <taxon>Vaccinieae</taxon>
        <taxon>Vaccinium</taxon>
    </lineage>
</organism>
<reference evidence="1 2" key="1">
    <citation type="journal article" date="2021" name="Hortic Res">
        <title>High-quality reference genome and annotation aids understanding of berry development for evergreen blueberry (Vaccinium darrowii).</title>
        <authorList>
            <person name="Yu J."/>
            <person name="Hulse-Kemp A.M."/>
            <person name="Babiker E."/>
            <person name="Staton M."/>
        </authorList>
    </citation>
    <scope>NUCLEOTIDE SEQUENCE [LARGE SCALE GENOMIC DNA]</scope>
    <source>
        <strain evidence="2">cv. NJ 8807/NJ 8810</strain>
        <tissue evidence="1">Young leaf</tissue>
    </source>
</reference>
<sequence>METEGLRICLLWIFTQVVTQLHVNMEKELRTACHAPNEKIDRVLKIPNDLVSTYEASPQALKNGRN</sequence>
<dbReference type="EMBL" id="CM037156">
    <property type="protein sequence ID" value="KAH7836370.1"/>
    <property type="molecule type" value="Genomic_DNA"/>
</dbReference>
<evidence type="ECO:0000313" key="1">
    <source>
        <dbReference type="EMBL" id="KAH7836370.1"/>
    </source>
</evidence>
<proteinExistence type="predicted"/>
<comment type="caution">
    <text evidence="1">The sequence shown here is derived from an EMBL/GenBank/DDBJ whole genome shotgun (WGS) entry which is preliminary data.</text>
</comment>
<keyword evidence="2" id="KW-1185">Reference proteome</keyword>